<dbReference type="InterPro" id="IPR030802">
    <property type="entry name" value="Permease_MalE"/>
</dbReference>
<dbReference type="AlphaFoldDB" id="A0A068NV30"/>
<dbReference type="RefSeq" id="WP_025225984.1">
    <property type="nucleotide sequence ID" value="NZ_CP007139.1"/>
</dbReference>
<evidence type="ECO:0000256" key="7">
    <source>
        <dbReference type="RuleBase" id="RU362044"/>
    </source>
</evidence>
<keyword evidence="3" id="KW-0813">Transport</keyword>
<evidence type="ECO:0000256" key="4">
    <source>
        <dbReference type="ARBA" id="ARBA00022692"/>
    </source>
</evidence>
<keyword evidence="9" id="KW-1185">Reference proteome</keyword>
<dbReference type="GO" id="GO:0005548">
    <property type="term" value="F:phospholipid transporter activity"/>
    <property type="evidence" value="ECO:0007669"/>
    <property type="project" value="TreeGrafter"/>
</dbReference>
<feature type="transmembrane region" description="Helical" evidence="7">
    <location>
        <begin position="152"/>
        <end position="180"/>
    </location>
</feature>
<dbReference type="PANTHER" id="PTHR30188">
    <property type="entry name" value="ABC TRANSPORTER PERMEASE PROTEIN-RELATED"/>
    <property type="match status" value="1"/>
</dbReference>
<feature type="transmembrane region" description="Helical" evidence="7">
    <location>
        <begin position="12"/>
        <end position="32"/>
    </location>
</feature>
<evidence type="ECO:0000313" key="9">
    <source>
        <dbReference type="Proteomes" id="UP000027982"/>
    </source>
</evidence>
<feature type="transmembrane region" description="Helical" evidence="7">
    <location>
        <begin position="53"/>
        <end position="78"/>
    </location>
</feature>
<evidence type="ECO:0000256" key="2">
    <source>
        <dbReference type="ARBA" id="ARBA00007556"/>
    </source>
</evidence>
<dbReference type="PANTHER" id="PTHR30188:SF4">
    <property type="entry name" value="PROTEIN TRIGALACTOSYLDIACYLGLYCEROL 1, CHLOROPLASTIC"/>
    <property type="match status" value="1"/>
</dbReference>
<proteinExistence type="inferred from homology"/>
<evidence type="ECO:0000256" key="3">
    <source>
        <dbReference type="ARBA" id="ARBA00022448"/>
    </source>
</evidence>
<dbReference type="EMBL" id="CP007139">
    <property type="protein sequence ID" value="AIE85444.1"/>
    <property type="molecule type" value="Genomic_DNA"/>
</dbReference>
<dbReference type="Pfam" id="PF02405">
    <property type="entry name" value="MlaE"/>
    <property type="match status" value="1"/>
</dbReference>
<evidence type="ECO:0000256" key="6">
    <source>
        <dbReference type="ARBA" id="ARBA00023136"/>
    </source>
</evidence>
<dbReference type="KEGG" id="fgi:OP10G_2076"/>
<comment type="similarity">
    <text evidence="2 7">Belongs to the MlaE permease family.</text>
</comment>
<comment type="subcellular location">
    <subcellularLocation>
        <location evidence="1">Membrane</location>
        <topology evidence="1">Multi-pass membrane protein</topology>
    </subcellularLocation>
</comment>
<keyword evidence="6 7" id="KW-0472">Membrane</keyword>
<gene>
    <name evidence="8" type="ORF">OP10G_2076</name>
</gene>
<dbReference type="STRING" id="661478.OP10G_2076"/>
<feature type="transmembrane region" description="Helical" evidence="7">
    <location>
        <begin position="236"/>
        <end position="255"/>
    </location>
</feature>
<organism evidence="8 9">
    <name type="scientific">Fimbriimonas ginsengisoli Gsoil 348</name>
    <dbReference type="NCBI Taxonomy" id="661478"/>
    <lineage>
        <taxon>Bacteria</taxon>
        <taxon>Bacillati</taxon>
        <taxon>Armatimonadota</taxon>
        <taxon>Fimbriimonadia</taxon>
        <taxon>Fimbriimonadales</taxon>
        <taxon>Fimbriimonadaceae</taxon>
        <taxon>Fimbriimonas</taxon>
    </lineage>
</organism>
<comment type="caution">
    <text evidence="7">Lacks conserved residue(s) required for the propagation of feature annotation.</text>
</comment>
<dbReference type="Proteomes" id="UP000027982">
    <property type="component" value="Chromosome"/>
</dbReference>
<keyword evidence="5 7" id="KW-1133">Transmembrane helix</keyword>
<dbReference type="NCBIfam" id="TIGR00056">
    <property type="entry name" value="MlaE family lipid ABC transporter permease subunit"/>
    <property type="match status" value="1"/>
</dbReference>
<evidence type="ECO:0000313" key="8">
    <source>
        <dbReference type="EMBL" id="AIE85444.1"/>
    </source>
</evidence>
<name>A0A068NV30_FIMGI</name>
<accession>A0A068NV30</accession>
<evidence type="ECO:0000256" key="5">
    <source>
        <dbReference type="ARBA" id="ARBA00022989"/>
    </source>
</evidence>
<dbReference type="InterPro" id="IPR003453">
    <property type="entry name" value="ABC_MlaE_roteobac"/>
</dbReference>
<protein>
    <submittedName>
        <fullName evidence="8">Toluene tolerance ABC efflux transporter, permease</fullName>
    </submittedName>
</protein>
<dbReference type="OrthoDB" id="9810518at2"/>
<reference evidence="8 9" key="1">
    <citation type="journal article" date="2014" name="PLoS ONE">
        <title>The first complete genome sequence of the class fimbriimonadia in the phylum armatimonadetes.</title>
        <authorList>
            <person name="Hu Z.Y."/>
            <person name="Wang Y.Z."/>
            <person name="Im W.T."/>
            <person name="Wang S.Y."/>
            <person name="Zhao G.P."/>
            <person name="Zheng H.J."/>
            <person name="Quan Z.X."/>
        </authorList>
    </citation>
    <scope>NUCLEOTIDE SEQUENCE [LARGE SCALE GENOMIC DNA]</scope>
    <source>
        <strain evidence="8">Gsoil 348</strain>
    </source>
</reference>
<keyword evidence="4 7" id="KW-0812">Transmembrane</keyword>
<dbReference type="GO" id="GO:0043190">
    <property type="term" value="C:ATP-binding cassette (ABC) transporter complex"/>
    <property type="evidence" value="ECO:0007669"/>
    <property type="project" value="InterPro"/>
</dbReference>
<dbReference type="HOGENOM" id="CLU_045686_1_1_0"/>
<sequence length="260" mass="27732">MAANVDRPYALSPIQSIVSFLTFVGECGMIIADAIRRAPRRPFEIRETMNQMAFIGVASVPIVTLTGFFSGAVLSLYLSQFLGQYGATNFVGATVGLTVTREVGPVIAGIMVAARCGSAMAAQIGSMAVTEQIDALKMLSVHPTNYLIIPRILAGLLMLPVLSMVCMWSGVVGGLLVAITERISYATFIHSVQQFVKPEDFVKGMIKTPCFGLIVAVVACQQGLRTKEGAVGVGRATTNTVVIGMVLIYIANFLLARAMY</sequence>
<evidence type="ECO:0000256" key="1">
    <source>
        <dbReference type="ARBA" id="ARBA00004141"/>
    </source>
</evidence>
<dbReference type="eggNOG" id="COG0767">
    <property type="taxonomic scope" value="Bacteria"/>
</dbReference>